<evidence type="ECO:0000313" key="1">
    <source>
        <dbReference type="EMBL" id="KAA6356872.1"/>
    </source>
</evidence>
<evidence type="ECO:0000313" key="2">
    <source>
        <dbReference type="Proteomes" id="UP000324800"/>
    </source>
</evidence>
<organism evidence="1 2">
    <name type="scientific">Streblomastix strix</name>
    <dbReference type="NCBI Taxonomy" id="222440"/>
    <lineage>
        <taxon>Eukaryota</taxon>
        <taxon>Metamonada</taxon>
        <taxon>Preaxostyla</taxon>
        <taxon>Oxymonadida</taxon>
        <taxon>Streblomastigidae</taxon>
        <taxon>Streblomastix</taxon>
    </lineage>
</organism>
<dbReference type="Proteomes" id="UP000324800">
    <property type="component" value="Unassembled WGS sequence"/>
</dbReference>
<sequence>IALTIRREFESEADISKKIRKDEQSRISAGIDIRSELQQRMRLNARRVDQNSIKSLVDILLKLGPQSLQVGASSSLETIENIIYDLSKEGQLTLYDRVNTLLALGISTGRARYILGASYDLLCGT</sequence>
<dbReference type="EMBL" id="SNRW01032278">
    <property type="protein sequence ID" value="KAA6356872.1"/>
    <property type="molecule type" value="Genomic_DNA"/>
</dbReference>
<accession>A0A5J4TG64</accession>
<gene>
    <name evidence="1" type="ORF">EZS28_047602</name>
</gene>
<comment type="caution">
    <text evidence="1">The sequence shown here is derived from an EMBL/GenBank/DDBJ whole genome shotgun (WGS) entry which is preliminary data.</text>
</comment>
<proteinExistence type="predicted"/>
<dbReference type="AlphaFoldDB" id="A0A5J4TG64"/>
<protein>
    <submittedName>
        <fullName evidence="1">Uncharacterized protein</fullName>
    </submittedName>
</protein>
<name>A0A5J4TG64_9EUKA</name>
<feature type="non-terminal residue" evidence="1">
    <location>
        <position position="1"/>
    </location>
</feature>
<reference evidence="1 2" key="1">
    <citation type="submission" date="2019-03" db="EMBL/GenBank/DDBJ databases">
        <title>Single cell metagenomics reveals metabolic interactions within the superorganism composed of flagellate Streblomastix strix and complex community of Bacteroidetes bacteria on its surface.</title>
        <authorList>
            <person name="Treitli S.C."/>
            <person name="Kolisko M."/>
            <person name="Husnik F."/>
            <person name="Keeling P."/>
            <person name="Hampl V."/>
        </authorList>
    </citation>
    <scope>NUCLEOTIDE SEQUENCE [LARGE SCALE GENOMIC DNA]</scope>
    <source>
        <strain evidence="1">ST1C</strain>
    </source>
</reference>